<keyword evidence="6" id="KW-1185">Reference proteome</keyword>
<evidence type="ECO:0000313" key="5">
    <source>
        <dbReference type="EMBL" id="PIK39804.1"/>
    </source>
</evidence>
<organism evidence="5 6">
    <name type="scientific">Stichopus japonicus</name>
    <name type="common">Sea cucumber</name>
    <dbReference type="NCBI Taxonomy" id="307972"/>
    <lineage>
        <taxon>Eukaryota</taxon>
        <taxon>Metazoa</taxon>
        <taxon>Echinodermata</taxon>
        <taxon>Eleutherozoa</taxon>
        <taxon>Echinozoa</taxon>
        <taxon>Holothuroidea</taxon>
        <taxon>Aspidochirotacea</taxon>
        <taxon>Aspidochirotida</taxon>
        <taxon>Stichopodidae</taxon>
        <taxon>Apostichopus</taxon>
    </lineage>
</organism>
<dbReference type="EMBL" id="MRZV01001199">
    <property type="protein sequence ID" value="PIK39804.1"/>
    <property type="molecule type" value="Genomic_DNA"/>
</dbReference>
<dbReference type="PROSITE" id="PS01180">
    <property type="entry name" value="CUB"/>
    <property type="match status" value="3"/>
</dbReference>
<dbReference type="FunFam" id="2.60.120.290:FF:000005">
    <property type="entry name" value="Procollagen C-endopeptidase enhancer 1"/>
    <property type="match status" value="1"/>
</dbReference>
<protein>
    <submittedName>
        <fullName evidence="5">Putative cubilin</fullName>
    </submittedName>
</protein>
<dbReference type="AlphaFoldDB" id="A0A2G8JVM7"/>
<comment type="caution">
    <text evidence="5">The sequence shown here is derived from an EMBL/GenBank/DDBJ whole genome shotgun (WGS) entry which is preliminary data.</text>
</comment>
<dbReference type="InterPro" id="IPR035914">
    <property type="entry name" value="Sperma_CUB_dom_sf"/>
</dbReference>
<feature type="disulfide bond" evidence="3">
    <location>
        <begin position="76"/>
        <end position="103"/>
    </location>
</feature>
<dbReference type="PANTHER" id="PTHR24251:SF37">
    <property type="entry name" value="CUB DOMAIN-CONTAINING PROTEIN"/>
    <property type="match status" value="1"/>
</dbReference>
<evidence type="ECO:0000256" key="3">
    <source>
        <dbReference type="PROSITE-ProRule" id="PRU00059"/>
    </source>
</evidence>
<reference evidence="5 6" key="1">
    <citation type="journal article" date="2017" name="PLoS Biol.">
        <title>The sea cucumber genome provides insights into morphological evolution and visceral regeneration.</title>
        <authorList>
            <person name="Zhang X."/>
            <person name="Sun L."/>
            <person name="Yuan J."/>
            <person name="Sun Y."/>
            <person name="Gao Y."/>
            <person name="Zhang L."/>
            <person name="Li S."/>
            <person name="Dai H."/>
            <person name="Hamel J.F."/>
            <person name="Liu C."/>
            <person name="Yu Y."/>
            <person name="Liu S."/>
            <person name="Lin W."/>
            <person name="Guo K."/>
            <person name="Jin S."/>
            <person name="Xu P."/>
            <person name="Storey K.B."/>
            <person name="Huan P."/>
            <person name="Zhang T."/>
            <person name="Zhou Y."/>
            <person name="Zhang J."/>
            <person name="Lin C."/>
            <person name="Li X."/>
            <person name="Xing L."/>
            <person name="Huo D."/>
            <person name="Sun M."/>
            <person name="Wang L."/>
            <person name="Mercier A."/>
            <person name="Li F."/>
            <person name="Yang H."/>
            <person name="Xiang J."/>
        </authorList>
    </citation>
    <scope>NUCLEOTIDE SEQUENCE [LARGE SCALE GENOMIC DNA]</scope>
    <source>
        <strain evidence="5">Shaxun</strain>
        <tissue evidence="5">Muscle</tissue>
    </source>
</reference>
<dbReference type="SUPFAM" id="SSF49854">
    <property type="entry name" value="Spermadhesin, CUB domain"/>
    <property type="match status" value="4"/>
</dbReference>
<proteinExistence type="predicted"/>
<dbReference type="PANTHER" id="PTHR24251">
    <property type="entry name" value="OVOCHYMASE-RELATED"/>
    <property type="match status" value="1"/>
</dbReference>
<dbReference type="SMART" id="SM00042">
    <property type="entry name" value="CUB"/>
    <property type="match status" value="2"/>
</dbReference>
<keyword evidence="2 3" id="KW-1015">Disulfide bond</keyword>
<accession>A0A2G8JVM7</accession>
<evidence type="ECO:0000313" key="6">
    <source>
        <dbReference type="Proteomes" id="UP000230750"/>
    </source>
</evidence>
<dbReference type="STRING" id="307972.A0A2G8JVM7"/>
<dbReference type="Pfam" id="PF00431">
    <property type="entry name" value="CUB"/>
    <property type="match status" value="4"/>
</dbReference>
<dbReference type="OrthoDB" id="6116165at2759"/>
<feature type="domain" description="CUB" evidence="4">
    <location>
        <begin position="190"/>
        <end position="234"/>
    </location>
</feature>
<dbReference type="Gene3D" id="2.60.120.290">
    <property type="entry name" value="Spermadhesin, CUB domain"/>
    <property type="match status" value="4"/>
</dbReference>
<comment type="caution">
    <text evidence="3">Lacks conserved residue(s) required for the propagation of feature annotation.</text>
</comment>
<keyword evidence="1" id="KW-0677">Repeat</keyword>
<name>A0A2G8JVM7_STIJA</name>
<feature type="domain" description="CUB" evidence="4">
    <location>
        <begin position="76"/>
        <end position="189"/>
    </location>
</feature>
<evidence type="ECO:0000256" key="1">
    <source>
        <dbReference type="ARBA" id="ARBA00022737"/>
    </source>
</evidence>
<dbReference type="Proteomes" id="UP000230750">
    <property type="component" value="Unassembled WGS sequence"/>
</dbReference>
<sequence length="319" mass="34846">MIEWNFFQLANASVLPWIGPQEIYDGSTTNANVIQIFNTSAPSATVQSSFTMMTIKFRSDANSEGTGFRATWSTGCGGNLGALTGRITSQGYPSRYYDDNSHCEYIIEGQEGNKLLIFFDDRFDLEAGSDCAYDYLNFYEGRDSSGRLLGSFCDSIVPDQIETFGPVFVVFHTDGDTGGNGFGFRYEPGCGGTYTQESGTLGTPRHLDTYRNAQNCTFLIQVEEGKSVQLSTIFTGTKDRLAHDSEGPSAGCGGSVTADAGSIQSLDVDNNGEYEPYLDCTWNIALSDYNKNMRLEFEGDFDIASSSSGCIYDFLEVDA</sequence>
<dbReference type="CDD" id="cd00041">
    <property type="entry name" value="CUB"/>
    <property type="match status" value="2"/>
</dbReference>
<evidence type="ECO:0000256" key="2">
    <source>
        <dbReference type="ARBA" id="ARBA00023157"/>
    </source>
</evidence>
<dbReference type="InterPro" id="IPR000859">
    <property type="entry name" value="CUB_dom"/>
</dbReference>
<evidence type="ECO:0000259" key="4">
    <source>
        <dbReference type="PROSITE" id="PS01180"/>
    </source>
</evidence>
<feature type="domain" description="CUB" evidence="4">
    <location>
        <begin position="252"/>
        <end position="319"/>
    </location>
</feature>
<gene>
    <name evidence="5" type="ORF">BSL78_23358</name>
</gene>